<proteinExistence type="predicted"/>
<gene>
    <name evidence="2" type="ORF">PIB30_056351</name>
</gene>
<evidence type="ECO:0000256" key="1">
    <source>
        <dbReference type="SAM" id="MobiDB-lite"/>
    </source>
</evidence>
<protein>
    <submittedName>
        <fullName evidence="2">Uncharacterized protein</fullName>
    </submittedName>
</protein>
<dbReference type="EMBL" id="JASCZI010242105">
    <property type="protein sequence ID" value="MED6209603.1"/>
    <property type="molecule type" value="Genomic_DNA"/>
</dbReference>
<comment type="caution">
    <text evidence="2">The sequence shown here is derived from an EMBL/GenBank/DDBJ whole genome shotgun (WGS) entry which is preliminary data.</text>
</comment>
<evidence type="ECO:0000313" key="3">
    <source>
        <dbReference type="Proteomes" id="UP001341840"/>
    </source>
</evidence>
<feature type="region of interest" description="Disordered" evidence="1">
    <location>
        <begin position="72"/>
        <end position="92"/>
    </location>
</feature>
<dbReference type="Proteomes" id="UP001341840">
    <property type="component" value="Unassembled WGS sequence"/>
</dbReference>
<evidence type="ECO:0000313" key="2">
    <source>
        <dbReference type="EMBL" id="MED6209603.1"/>
    </source>
</evidence>
<accession>A0ABU6YLS2</accession>
<organism evidence="2 3">
    <name type="scientific">Stylosanthes scabra</name>
    <dbReference type="NCBI Taxonomy" id="79078"/>
    <lineage>
        <taxon>Eukaryota</taxon>
        <taxon>Viridiplantae</taxon>
        <taxon>Streptophyta</taxon>
        <taxon>Embryophyta</taxon>
        <taxon>Tracheophyta</taxon>
        <taxon>Spermatophyta</taxon>
        <taxon>Magnoliopsida</taxon>
        <taxon>eudicotyledons</taxon>
        <taxon>Gunneridae</taxon>
        <taxon>Pentapetalae</taxon>
        <taxon>rosids</taxon>
        <taxon>fabids</taxon>
        <taxon>Fabales</taxon>
        <taxon>Fabaceae</taxon>
        <taxon>Papilionoideae</taxon>
        <taxon>50 kb inversion clade</taxon>
        <taxon>dalbergioids sensu lato</taxon>
        <taxon>Dalbergieae</taxon>
        <taxon>Pterocarpus clade</taxon>
        <taxon>Stylosanthes</taxon>
    </lineage>
</organism>
<reference evidence="2 3" key="1">
    <citation type="journal article" date="2023" name="Plants (Basel)">
        <title>Bridging the Gap: Combining Genomics and Transcriptomics Approaches to Understand Stylosanthes scabra, an Orphan Legume from the Brazilian Caatinga.</title>
        <authorList>
            <person name="Ferreira-Neto J.R.C."/>
            <person name="da Silva M.D."/>
            <person name="Binneck E."/>
            <person name="de Melo N.F."/>
            <person name="da Silva R.H."/>
            <person name="de Melo A.L.T.M."/>
            <person name="Pandolfi V."/>
            <person name="Bustamante F.O."/>
            <person name="Brasileiro-Vidal A.C."/>
            <person name="Benko-Iseppon A.M."/>
        </authorList>
    </citation>
    <scope>NUCLEOTIDE SEQUENCE [LARGE SCALE GENOMIC DNA]</scope>
    <source>
        <tissue evidence="2">Leaves</tissue>
    </source>
</reference>
<keyword evidence="3" id="KW-1185">Reference proteome</keyword>
<sequence length="243" mass="27401">MATQMEAPGVEGCDGISWYTIKNMYRDLKKSITDEHNRTRLQIAVQGCQIGLILEKCECRQNDVEIEMNYHPKESATRQRRRPTTRSGRTVSTLGKQGRILEGNNSTSKTERCQRKLDFDIESVDPELCGEVSQDGFGSPFTYGKGNAAHAGVEMPWCFSLVWRPPKEMVFCGAELAVAAYIFNVELPNLEILVDSEHGSPTREMIFSLVPGEILKDYVIDQVGETYRSKRMNCDGSCLRSFL</sequence>
<name>A0ABU6YLS2_9FABA</name>